<dbReference type="PANTHER" id="PTHR43639:SF1">
    <property type="entry name" value="SHORT-CHAIN DEHYDROGENASE_REDUCTASE FAMILY PROTEIN"/>
    <property type="match status" value="1"/>
</dbReference>
<dbReference type="AlphaFoldDB" id="A0A538T125"/>
<dbReference type="Proteomes" id="UP000316852">
    <property type="component" value="Unassembled WGS sequence"/>
</dbReference>
<dbReference type="Gene3D" id="3.40.50.720">
    <property type="entry name" value="NAD(P)-binding Rossmann-like Domain"/>
    <property type="match status" value="1"/>
</dbReference>
<gene>
    <name evidence="3" type="ORF">E6K76_10780</name>
</gene>
<dbReference type="SUPFAM" id="SSF51735">
    <property type="entry name" value="NAD(P)-binding Rossmann-fold domains"/>
    <property type="match status" value="1"/>
</dbReference>
<dbReference type="Pfam" id="PF00106">
    <property type="entry name" value="adh_short"/>
    <property type="match status" value="1"/>
</dbReference>
<dbReference type="PRINTS" id="PR00081">
    <property type="entry name" value="GDHRDH"/>
</dbReference>
<dbReference type="EMBL" id="VBOW01000066">
    <property type="protein sequence ID" value="TMQ57323.1"/>
    <property type="molecule type" value="Genomic_DNA"/>
</dbReference>
<dbReference type="PROSITE" id="PS00061">
    <property type="entry name" value="ADH_SHORT"/>
    <property type="match status" value="1"/>
</dbReference>
<evidence type="ECO:0000256" key="2">
    <source>
        <dbReference type="ARBA" id="ARBA00023002"/>
    </source>
</evidence>
<comment type="similarity">
    <text evidence="1">Belongs to the short-chain dehydrogenases/reductases (SDR) family.</text>
</comment>
<evidence type="ECO:0000256" key="1">
    <source>
        <dbReference type="ARBA" id="ARBA00006484"/>
    </source>
</evidence>
<dbReference type="GO" id="GO:0016491">
    <property type="term" value="F:oxidoreductase activity"/>
    <property type="evidence" value="ECO:0007669"/>
    <property type="project" value="UniProtKB-KW"/>
</dbReference>
<evidence type="ECO:0000313" key="3">
    <source>
        <dbReference type="EMBL" id="TMQ57323.1"/>
    </source>
</evidence>
<keyword evidence="2" id="KW-0560">Oxidoreductase</keyword>
<sequence length="237" mass="25107">MTAGSAFVTGGTGGLGRAVTGRFLRDGYRVAVTYRAEKEWEELKREHESSARTGSLLGLQSDVTQEESVRESVHAAARQLGDLRVLIHLAGGYRGGERLESVAESTVRGMIELNLISAFWAAKHVIPHVKQTAHGRLLFVSSRGAVECTPGAAAYAAAKLGLHALVQTLAKELKKEGVTANAILPSVIDTPPNRAAMPDADFSAWVPPDAVAALLAYLASHEAAWTSGALVPIYGRA</sequence>
<dbReference type="InterPro" id="IPR020904">
    <property type="entry name" value="Sc_DH/Rdtase_CS"/>
</dbReference>
<organism evidence="3 4">
    <name type="scientific">Eiseniibacteriota bacterium</name>
    <dbReference type="NCBI Taxonomy" id="2212470"/>
    <lineage>
        <taxon>Bacteria</taxon>
        <taxon>Candidatus Eiseniibacteriota</taxon>
    </lineage>
</organism>
<accession>A0A538T125</accession>
<comment type="caution">
    <text evidence="3">The sequence shown here is derived from an EMBL/GenBank/DDBJ whole genome shotgun (WGS) entry which is preliminary data.</text>
</comment>
<name>A0A538T125_UNCEI</name>
<protein>
    <submittedName>
        <fullName evidence="3">SDR family NAD(P)-dependent oxidoreductase</fullName>
    </submittedName>
</protein>
<dbReference type="PANTHER" id="PTHR43639">
    <property type="entry name" value="OXIDOREDUCTASE, SHORT-CHAIN DEHYDROGENASE/REDUCTASE FAMILY (AFU_ORTHOLOGUE AFUA_5G02870)"/>
    <property type="match status" value="1"/>
</dbReference>
<reference evidence="3 4" key="1">
    <citation type="journal article" date="2019" name="Nat. Microbiol.">
        <title>Mediterranean grassland soil C-N compound turnover is dependent on rainfall and depth, and is mediated by genomically divergent microorganisms.</title>
        <authorList>
            <person name="Diamond S."/>
            <person name="Andeer P.F."/>
            <person name="Li Z."/>
            <person name="Crits-Christoph A."/>
            <person name="Burstein D."/>
            <person name="Anantharaman K."/>
            <person name="Lane K.R."/>
            <person name="Thomas B.C."/>
            <person name="Pan C."/>
            <person name="Northen T.R."/>
            <person name="Banfield J.F."/>
        </authorList>
    </citation>
    <scope>NUCLEOTIDE SEQUENCE [LARGE SCALE GENOMIC DNA]</scope>
    <source>
        <strain evidence="3">WS_6</strain>
    </source>
</reference>
<proteinExistence type="inferred from homology"/>
<dbReference type="InterPro" id="IPR002347">
    <property type="entry name" value="SDR_fam"/>
</dbReference>
<dbReference type="InterPro" id="IPR036291">
    <property type="entry name" value="NAD(P)-bd_dom_sf"/>
</dbReference>
<evidence type="ECO:0000313" key="4">
    <source>
        <dbReference type="Proteomes" id="UP000316852"/>
    </source>
</evidence>